<dbReference type="NCBIfam" id="TIGR02273">
    <property type="entry name" value="16S_RimM"/>
    <property type="match status" value="1"/>
</dbReference>
<feature type="domain" description="RimM N-terminal" evidence="6">
    <location>
        <begin position="5"/>
        <end position="83"/>
    </location>
</feature>
<accession>A0ABU1J7W3</accession>
<keyword evidence="4 5" id="KW-0143">Chaperone</keyword>
<evidence type="ECO:0000256" key="4">
    <source>
        <dbReference type="ARBA" id="ARBA00023186"/>
    </source>
</evidence>
<dbReference type="PANTHER" id="PTHR33692">
    <property type="entry name" value="RIBOSOME MATURATION FACTOR RIMM"/>
    <property type="match status" value="1"/>
</dbReference>
<comment type="subunit">
    <text evidence="5">Binds ribosomal protein uS19.</text>
</comment>
<evidence type="ECO:0000313" key="9">
    <source>
        <dbReference type="Proteomes" id="UP001185069"/>
    </source>
</evidence>
<comment type="subcellular location">
    <subcellularLocation>
        <location evidence="5">Cytoplasm</location>
    </subcellularLocation>
</comment>
<dbReference type="Gene3D" id="2.30.30.240">
    <property type="entry name" value="PRC-barrel domain"/>
    <property type="match status" value="1"/>
</dbReference>
<dbReference type="Pfam" id="PF01782">
    <property type="entry name" value="RimM"/>
    <property type="match status" value="1"/>
</dbReference>
<keyword evidence="1 5" id="KW-0963">Cytoplasm</keyword>
<feature type="domain" description="Ribosome maturation factor RimM PRC barrel" evidence="7">
    <location>
        <begin position="98"/>
        <end position="164"/>
    </location>
</feature>
<reference evidence="8 9" key="1">
    <citation type="submission" date="2023-07" db="EMBL/GenBank/DDBJ databases">
        <title>Sequencing the genomes of 1000 actinobacteria strains.</title>
        <authorList>
            <person name="Klenk H.-P."/>
        </authorList>
    </citation>
    <scope>NUCLEOTIDE SEQUENCE [LARGE SCALE GENOMIC DNA]</scope>
    <source>
        <strain evidence="8 9">DSM 14555</strain>
    </source>
</reference>
<comment type="domain">
    <text evidence="5">The PRC barrel domain binds ribosomal protein uS19.</text>
</comment>
<dbReference type="InterPro" id="IPR011961">
    <property type="entry name" value="RimM"/>
</dbReference>
<dbReference type="RefSeq" id="WP_309795755.1">
    <property type="nucleotide sequence ID" value="NZ_BAAAHY010000006.1"/>
</dbReference>
<comment type="similarity">
    <text evidence="5">Belongs to the RimM family.</text>
</comment>
<keyword evidence="2 5" id="KW-0690">Ribosome biogenesis</keyword>
<dbReference type="Gene3D" id="2.40.30.60">
    <property type="entry name" value="RimM"/>
    <property type="match status" value="1"/>
</dbReference>
<evidence type="ECO:0000259" key="7">
    <source>
        <dbReference type="Pfam" id="PF24986"/>
    </source>
</evidence>
<dbReference type="InterPro" id="IPR011033">
    <property type="entry name" value="PRC_barrel-like_sf"/>
</dbReference>
<evidence type="ECO:0000256" key="3">
    <source>
        <dbReference type="ARBA" id="ARBA00022552"/>
    </source>
</evidence>
<evidence type="ECO:0000256" key="2">
    <source>
        <dbReference type="ARBA" id="ARBA00022517"/>
    </source>
</evidence>
<dbReference type="Pfam" id="PF24986">
    <property type="entry name" value="PRC_RimM"/>
    <property type="match status" value="1"/>
</dbReference>
<evidence type="ECO:0000256" key="1">
    <source>
        <dbReference type="ARBA" id="ARBA00022490"/>
    </source>
</evidence>
<name>A0ABU1J7W3_9MICC</name>
<sequence length="180" mass="19586">MQVHVGRIGKPHGIRGEVTVEVLTDAPQDRFAAGAVFATEPTGRGPLTVATARWNKEILLLGFEEVLDRNQAEALRGTRLVFDTDSELETDDDAWYEHELIGLAARIGSEEVGKVVALTPMPAQDLLVIKTAAGEEVLVPFVTEIVPEVDIEAGFIRLTPPGGLFEVNRDSEAEQREGTE</sequence>
<organism evidence="8 9">
    <name type="scientific">Arthrobacter russicus</name>
    <dbReference type="NCBI Taxonomy" id="172040"/>
    <lineage>
        <taxon>Bacteria</taxon>
        <taxon>Bacillati</taxon>
        <taxon>Actinomycetota</taxon>
        <taxon>Actinomycetes</taxon>
        <taxon>Micrococcales</taxon>
        <taxon>Micrococcaceae</taxon>
        <taxon>Arthrobacter</taxon>
    </lineage>
</organism>
<keyword evidence="9" id="KW-1185">Reference proteome</keyword>
<keyword evidence="3 5" id="KW-0698">rRNA processing</keyword>
<dbReference type="HAMAP" id="MF_00014">
    <property type="entry name" value="Ribosome_mat_RimM"/>
    <property type="match status" value="1"/>
</dbReference>
<dbReference type="SUPFAM" id="SSF50447">
    <property type="entry name" value="Translation proteins"/>
    <property type="match status" value="1"/>
</dbReference>
<dbReference type="Proteomes" id="UP001185069">
    <property type="component" value="Unassembled WGS sequence"/>
</dbReference>
<dbReference type="PANTHER" id="PTHR33692:SF1">
    <property type="entry name" value="RIBOSOME MATURATION FACTOR RIMM"/>
    <property type="match status" value="1"/>
</dbReference>
<proteinExistence type="inferred from homology"/>
<dbReference type="SUPFAM" id="SSF50346">
    <property type="entry name" value="PRC-barrel domain"/>
    <property type="match status" value="1"/>
</dbReference>
<evidence type="ECO:0000256" key="5">
    <source>
        <dbReference type="HAMAP-Rule" id="MF_00014"/>
    </source>
</evidence>
<dbReference type="InterPro" id="IPR056792">
    <property type="entry name" value="PRC_RimM"/>
</dbReference>
<dbReference type="InterPro" id="IPR036976">
    <property type="entry name" value="RimM_N_sf"/>
</dbReference>
<evidence type="ECO:0000259" key="6">
    <source>
        <dbReference type="Pfam" id="PF01782"/>
    </source>
</evidence>
<dbReference type="InterPro" id="IPR002676">
    <property type="entry name" value="RimM_N"/>
</dbReference>
<comment type="function">
    <text evidence="5">An accessory protein needed during the final step in the assembly of 30S ribosomal subunit, possibly for assembly of the head region. Essential for efficient processing of 16S rRNA. May be needed both before and after RbfA during the maturation of 16S rRNA. It has affinity for free ribosomal 30S subunits but not for 70S ribosomes.</text>
</comment>
<evidence type="ECO:0000313" key="8">
    <source>
        <dbReference type="EMBL" id="MDR6268225.1"/>
    </source>
</evidence>
<dbReference type="InterPro" id="IPR009000">
    <property type="entry name" value="Transl_B-barrel_sf"/>
</dbReference>
<dbReference type="EMBL" id="JAVDQF010000001">
    <property type="protein sequence ID" value="MDR6268225.1"/>
    <property type="molecule type" value="Genomic_DNA"/>
</dbReference>
<comment type="caution">
    <text evidence="8">The sequence shown here is derived from an EMBL/GenBank/DDBJ whole genome shotgun (WGS) entry which is preliminary data.</text>
</comment>
<gene>
    <name evidence="5" type="primary">rimM</name>
    <name evidence="8" type="ORF">JOE69_000463</name>
</gene>
<protein>
    <recommendedName>
        <fullName evidence="5">Ribosome maturation factor RimM</fullName>
    </recommendedName>
</protein>